<sequence length="234" mass="28010">MKLLLEDEAIFIADSHYNFKNQEFKTILEDLISQKIKANQIFLMGDNFDFISGESRYFVKKYQNLIDKINTLSKSHEIFYLEGNHDYNLQTLFPNIKVLKRENQPLILSYKDKKIAISHGDNFVNWHYDLYCKVIRNSYLLKFLNFIDINFFISKRIEKALDNKNICHTLNYFEELANKRVKNYKEDIIIEGHFHQAKSYKIENQEYINIPSLACQKSFTRFKDGKFLNEELED</sequence>
<name>A0A2U2BZZ5_9BACT</name>
<dbReference type="InterPro" id="IPR043461">
    <property type="entry name" value="LpxH-like"/>
</dbReference>
<organism evidence="7 8">
    <name type="scientific">Aliarcobacter skirrowii</name>
    <dbReference type="NCBI Taxonomy" id="28200"/>
    <lineage>
        <taxon>Bacteria</taxon>
        <taxon>Pseudomonadati</taxon>
        <taxon>Campylobacterota</taxon>
        <taxon>Epsilonproteobacteria</taxon>
        <taxon>Campylobacterales</taxon>
        <taxon>Arcobacteraceae</taxon>
        <taxon>Aliarcobacter</taxon>
    </lineage>
</organism>
<accession>A0A2U2BZZ5</accession>
<dbReference type="PANTHER" id="PTHR34990">
    <property type="entry name" value="UDP-2,3-DIACYLGLUCOSAMINE HYDROLASE-RELATED"/>
    <property type="match status" value="1"/>
</dbReference>
<keyword evidence="7" id="KW-0378">Hydrolase</keyword>
<keyword evidence="3" id="KW-0479">Metal-binding</keyword>
<keyword evidence="5" id="KW-0464">Manganese</keyword>
<keyword evidence="2" id="KW-0997">Cell inner membrane</keyword>
<proteinExistence type="predicted"/>
<dbReference type="SUPFAM" id="SSF56300">
    <property type="entry name" value="Metallo-dependent phosphatases"/>
    <property type="match status" value="1"/>
</dbReference>
<reference evidence="7 8" key="1">
    <citation type="submission" date="2018-05" db="EMBL/GenBank/DDBJ databases">
        <title>Antimicrobial susceptibility testing and genomic analysis of Arcobacter skirrowii strains and one Arcobacter butzleri isolated from German poultry farms.</title>
        <authorList>
            <person name="Haenel I."/>
            <person name="Hotzel H."/>
            <person name="Tomaso H."/>
            <person name="Busch A."/>
        </authorList>
    </citation>
    <scope>NUCLEOTIDE SEQUENCE [LARGE SCALE GENOMIC DNA]</scope>
    <source>
        <strain evidence="8">v</strain>
    </source>
</reference>
<gene>
    <name evidence="7" type="ORF">DF188_07115</name>
</gene>
<dbReference type="Proteomes" id="UP000245014">
    <property type="component" value="Unassembled WGS sequence"/>
</dbReference>
<evidence type="ECO:0000256" key="2">
    <source>
        <dbReference type="ARBA" id="ARBA00022519"/>
    </source>
</evidence>
<feature type="domain" description="Calcineurin-like phosphoesterase" evidence="6">
    <location>
        <begin position="10"/>
        <end position="196"/>
    </location>
</feature>
<dbReference type="STRING" id="28200.GCA_001572935_01418"/>
<dbReference type="GO" id="GO:0046872">
    <property type="term" value="F:metal ion binding"/>
    <property type="evidence" value="ECO:0007669"/>
    <property type="project" value="UniProtKB-KW"/>
</dbReference>
<evidence type="ECO:0000256" key="1">
    <source>
        <dbReference type="ARBA" id="ARBA00022475"/>
    </source>
</evidence>
<evidence type="ECO:0000313" key="8">
    <source>
        <dbReference type="Proteomes" id="UP000245014"/>
    </source>
</evidence>
<dbReference type="InterPro" id="IPR004843">
    <property type="entry name" value="Calcineurin-like_PHP"/>
</dbReference>
<dbReference type="Pfam" id="PF00149">
    <property type="entry name" value="Metallophos"/>
    <property type="match status" value="1"/>
</dbReference>
<evidence type="ECO:0000313" key="7">
    <source>
        <dbReference type="EMBL" id="PWE20941.1"/>
    </source>
</evidence>
<dbReference type="InterPro" id="IPR029052">
    <property type="entry name" value="Metallo-depent_PP-like"/>
</dbReference>
<evidence type="ECO:0000256" key="3">
    <source>
        <dbReference type="ARBA" id="ARBA00022723"/>
    </source>
</evidence>
<evidence type="ECO:0000256" key="4">
    <source>
        <dbReference type="ARBA" id="ARBA00023136"/>
    </source>
</evidence>
<dbReference type="RefSeq" id="WP_109065761.1">
    <property type="nucleotide sequence ID" value="NZ_QEYG01000015.1"/>
</dbReference>
<evidence type="ECO:0000256" key="5">
    <source>
        <dbReference type="ARBA" id="ARBA00023211"/>
    </source>
</evidence>
<dbReference type="AlphaFoldDB" id="A0A2U2BZZ5"/>
<dbReference type="Gene3D" id="3.60.21.10">
    <property type="match status" value="1"/>
</dbReference>
<keyword evidence="4" id="KW-0472">Membrane</keyword>
<dbReference type="GO" id="GO:0009245">
    <property type="term" value="P:lipid A biosynthetic process"/>
    <property type="evidence" value="ECO:0007669"/>
    <property type="project" value="TreeGrafter"/>
</dbReference>
<dbReference type="GO" id="GO:0016020">
    <property type="term" value="C:membrane"/>
    <property type="evidence" value="ECO:0007669"/>
    <property type="project" value="GOC"/>
</dbReference>
<dbReference type="EMBL" id="QEYI01000005">
    <property type="protein sequence ID" value="PWE20941.1"/>
    <property type="molecule type" value="Genomic_DNA"/>
</dbReference>
<dbReference type="PANTHER" id="PTHR34990:SF2">
    <property type="entry name" value="BLL8164 PROTEIN"/>
    <property type="match status" value="1"/>
</dbReference>
<dbReference type="GO" id="GO:0008758">
    <property type="term" value="F:UDP-2,3-diacylglucosamine hydrolase activity"/>
    <property type="evidence" value="ECO:0007669"/>
    <property type="project" value="TreeGrafter"/>
</dbReference>
<protein>
    <submittedName>
        <fullName evidence="7">UDP-2,3-diacylglucosamine hydrolase</fullName>
    </submittedName>
</protein>
<keyword evidence="1" id="KW-1003">Cell membrane</keyword>
<evidence type="ECO:0000259" key="6">
    <source>
        <dbReference type="Pfam" id="PF00149"/>
    </source>
</evidence>
<comment type="caution">
    <text evidence="7">The sequence shown here is derived from an EMBL/GenBank/DDBJ whole genome shotgun (WGS) entry which is preliminary data.</text>
</comment>